<dbReference type="PANTHER" id="PTHR39185:SF1">
    <property type="entry name" value="SWARMING MOTILITY PROTEIN SWRD"/>
    <property type="match status" value="1"/>
</dbReference>
<keyword evidence="1" id="KW-0969">Cilium</keyword>
<protein>
    <submittedName>
        <fullName evidence="1">Flagellar FlbD family protein</fullName>
    </submittedName>
</protein>
<dbReference type="Proteomes" id="UP001165492">
    <property type="component" value="Unassembled WGS sequence"/>
</dbReference>
<dbReference type="RefSeq" id="WP_007934855.1">
    <property type="nucleotide sequence ID" value="NZ_JAJHJB010000006.1"/>
</dbReference>
<dbReference type="EMBL" id="JAJHJB010000006">
    <property type="protein sequence ID" value="MCC5464955.1"/>
    <property type="molecule type" value="Genomic_DNA"/>
</dbReference>
<reference evidence="1" key="1">
    <citation type="submission" date="2021-11" db="EMBL/GenBank/DDBJ databases">
        <title>Description of a new species Pelosinus isolated from the bottom sediments of Lake Baikal.</title>
        <authorList>
            <person name="Zakharyuk A."/>
        </authorList>
    </citation>
    <scope>NUCLEOTIDE SEQUENCE</scope>
    <source>
        <strain evidence="1">Bkl1</strain>
    </source>
</reference>
<dbReference type="InterPro" id="IPR009384">
    <property type="entry name" value="SwrD-like"/>
</dbReference>
<keyword evidence="2" id="KW-1185">Reference proteome</keyword>
<keyword evidence="1" id="KW-0282">Flagellum</keyword>
<name>A0ABS8HP21_9FIRM</name>
<dbReference type="PANTHER" id="PTHR39185">
    <property type="entry name" value="SWARMING MOTILITY PROTEIN SWRD"/>
    <property type="match status" value="1"/>
</dbReference>
<keyword evidence="1" id="KW-0966">Cell projection</keyword>
<proteinExistence type="predicted"/>
<sequence length="64" mass="7488">MIKVARLKSQEEFVLNAELIETIEETPDTVITLTSGRKLIVEETMDEVVRKVMDYRRAIFGKFR</sequence>
<gene>
    <name evidence="1" type="ORF">LMF89_06230</name>
</gene>
<evidence type="ECO:0000313" key="2">
    <source>
        <dbReference type="Proteomes" id="UP001165492"/>
    </source>
</evidence>
<accession>A0ABS8HP21</accession>
<organism evidence="1 2">
    <name type="scientific">Pelosinus baikalensis</name>
    <dbReference type="NCBI Taxonomy" id="2892015"/>
    <lineage>
        <taxon>Bacteria</taxon>
        <taxon>Bacillati</taxon>
        <taxon>Bacillota</taxon>
        <taxon>Negativicutes</taxon>
        <taxon>Selenomonadales</taxon>
        <taxon>Sporomusaceae</taxon>
        <taxon>Pelosinus</taxon>
    </lineage>
</organism>
<evidence type="ECO:0000313" key="1">
    <source>
        <dbReference type="EMBL" id="MCC5464955.1"/>
    </source>
</evidence>
<comment type="caution">
    <text evidence="1">The sequence shown here is derived from an EMBL/GenBank/DDBJ whole genome shotgun (WGS) entry which is preliminary data.</text>
</comment>
<dbReference type="Pfam" id="PF06289">
    <property type="entry name" value="FlbD"/>
    <property type="match status" value="1"/>
</dbReference>